<feature type="region of interest" description="Disordered" evidence="1">
    <location>
        <begin position="185"/>
        <end position="208"/>
    </location>
</feature>
<organism evidence="2 3">
    <name type="scientific">Phytophthora nicotianae CJ01A1</name>
    <dbReference type="NCBI Taxonomy" id="1317063"/>
    <lineage>
        <taxon>Eukaryota</taxon>
        <taxon>Sar</taxon>
        <taxon>Stramenopiles</taxon>
        <taxon>Oomycota</taxon>
        <taxon>Peronosporomycetes</taxon>
        <taxon>Peronosporales</taxon>
        <taxon>Peronosporaceae</taxon>
        <taxon>Phytophthora</taxon>
    </lineage>
</organism>
<proteinExistence type="predicted"/>
<name>W2VNQ0_PHYNI</name>
<evidence type="ECO:0000313" key="3">
    <source>
        <dbReference type="Proteomes" id="UP000018958"/>
    </source>
</evidence>
<reference evidence="2 3" key="1">
    <citation type="submission" date="2013-11" db="EMBL/GenBank/DDBJ databases">
        <title>The Genome Sequence of Phytophthora parasitica CJ01A1.</title>
        <authorList>
            <consortium name="The Broad Institute Genomics Platform"/>
            <person name="Russ C."/>
            <person name="Tyler B."/>
            <person name="Panabieres F."/>
            <person name="Shan W."/>
            <person name="Tripathy S."/>
            <person name="Grunwald N."/>
            <person name="Machado M."/>
            <person name="Johnson C.S."/>
            <person name="Walker B."/>
            <person name="Young S.K."/>
            <person name="Zeng Q."/>
            <person name="Gargeya S."/>
            <person name="Fitzgerald M."/>
            <person name="Haas B."/>
            <person name="Abouelleil A."/>
            <person name="Allen A.W."/>
            <person name="Alvarado L."/>
            <person name="Arachchi H.M."/>
            <person name="Berlin A.M."/>
            <person name="Chapman S.B."/>
            <person name="Gainer-Dewar J."/>
            <person name="Goldberg J."/>
            <person name="Griggs A."/>
            <person name="Gujja S."/>
            <person name="Hansen M."/>
            <person name="Howarth C."/>
            <person name="Imamovic A."/>
            <person name="Ireland A."/>
            <person name="Larimer J."/>
            <person name="McCowan C."/>
            <person name="Murphy C."/>
            <person name="Pearson M."/>
            <person name="Poon T.W."/>
            <person name="Priest M."/>
            <person name="Roberts A."/>
            <person name="Saif S."/>
            <person name="Shea T."/>
            <person name="Sisk P."/>
            <person name="Sykes S."/>
            <person name="Wortman J."/>
            <person name="Nusbaum C."/>
            <person name="Birren B."/>
        </authorList>
    </citation>
    <scope>NUCLEOTIDE SEQUENCE [LARGE SCALE GENOMIC DNA]</scope>
    <source>
        <strain evidence="2 3">CJ01A1</strain>
    </source>
</reference>
<feature type="compositionally biased region" description="Basic and acidic residues" evidence="1">
    <location>
        <begin position="199"/>
        <end position="208"/>
    </location>
</feature>
<comment type="caution">
    <text evidence="2">The sequence shown here is derived from an EMBL/GenBank/DDBJ whole genome shotgun (WGS) entry which is preliminary data.</text>
</comment>
<dbReference type="AlphaFoldDB" id="W2VNQ0"/>
<accession>W2VNQ0</accession>
<sequence length="386" mass="43029">MLVPIGDLPRGEGYVRLDSKKYKDWQVLAYENCRDRQLFKRECELYEQWLATQPPSVERRVYLTPVGVMKRPPEDALDVSTNHLTCAERWEKSFEQRECKEGCLDSGVTDEGVFEVRISGDSSEDNLTSNGVGSDTDEESAGRPQELQDVMKVMSVSTWVRSVLGARGDESSAVTGETETVLGVKRRDGDSPASYSATSEKESTMAGREDVQASQKEMHVRASVRMESQVEDRLAEDGITELDKTYISVARVLTTEGSEVAGDPWVDHYKHPANKIGLKEYAKELAFLPDFTEDSNTTIDYGAPNVKNSCLTTDQQERLVATLKKNERILIASGNALPPPAYGVVCDIDTQGHAPIKQRARRVPLRYLGKLYELLRALLKAGLIVF</sequence>
<evidence type="ECO:0000313" key="2">
    <source>
        <dbReference type="EMBL" id="ETO99986.1"/>
    </source>
</evidence>
<dbReference type="Proteomes" id="UP000018958">
    <property type="component" value="Unassembled WGS sequence"/>
</dbReference>
<gene>
    <name evidence="2" type="ORF">F441_22589</name>
</gene>
<feature type="region of interest" description="Disordered" evidence="1">
    <location>
        <begin position="118"/>
        <end position="143"/>
    </location>
</feature>
<dbReference type="EMBL" id="ANIX01004840">
    <property type="protein sequence ID" value="ETO99986.1"/>
    <property type="molecule type" value="Genomic_DNA"/>
</dbReference>
<protein>
    <submittedName>
        <fullName evidence="2">Uncharacterized protein</fullName>
    </submittedName>
</protein>
<evidence type="ECO:0000256" key="1">
    <source>
        <dbReference type="SAM" id="MobiDB-lite"/>
    </source>
</evidence>